<evidence type="ECO:0000313" key="1">
    <source>
        <dbReference type="EMBL" id="MBP1290629.1"/>
    </source>
</evidence>
<reference evidence="2 4" key="2">
    <citation type="submission" date="2024-07" db="EMBL/GenBank/DDBJ databases">
        <title>Genomic Encyclopedia of Type Strains, Phase V (KMG-V): Genome sequencing to study the core and pangenomes of soil and plant-associated prokaryotes.</title>
        <authorList>
            <person name="Whitman W."/>
        </authorList>
    </citation>
    <scope>NUCLEOTIDE SEQUENCE [LARGE SCALE GENOMIC DNA]</scope>
    <source>
        <strain evidence="2 4">USDA 415</strain>
    </source>
</reference>
<protein>
    <submittedName>
        <fullName evidence="1">Uncharacterized protein</fullName>
    </submittedName>
</protein>
<gene>
    <name evidence="2" type="ORF">ABIF29_001179</name>
    <name evidence="1" type="ORF">JOH49_000382</name>
</gene>
<dbReference type="RefSeq" id="WP_016844874.1">
    <property type="nucleotide sequence ID" value="NZ_CP126004.1"/>
</dbReference>
<dbReference type="EMBL" id="JBGBZA010000002">
    <property type="protein sequence ID" value="MEY9314380.1"/>
    <property type="molecule type" value="Genomic_DNA"/>
</dbReference>
<dbReference type="Proteomes" id="UP000673383">
    <property type="component" value="Unassembled WGS sequence"/>
</dbReference>
<sequence>MKRCFLHGHGACEGKISSEHYISRTVLDAIGGGGAVHVGGLLWQPPDTFQSIGINALVAKVLCEKHNAGLSQLDKAAGRLFRAIDGVDKRPEATHPLTQVDGNLIERWFLKLYCGLAAAKSSDTAIPDTLLRLLTGERWPEGWGLYVPFPAAPLTLATEFYYEALNAPTGEIKGIKLRVAGVHFNLLLGRPDNPTAWGLHRPRGLIFNNGSYEKRIELLWPVVNDRAVIYTRTGQSSDRPPQWSGWRETCA</sequence>
<proteinExistence type="predicted"/>
<dbReference type="AlphaFoldDB" id="A0A7Y8UNH9"/>
<evidence type="ECO:0000313" key="3">
    <source>
        <dbReference type="Proteomes" id="UP000673383"/>
    </source>
</evidence>
<keyword evidence="4" id="KW-1185">Reference proteome</keyword>
<accession>A0A7Y8UNH9</accession>
<dbReference type="Proteomes" id="UP001565471">
    <property type="component" value="Unassembled WGS sequence"/>
</dbReference>
<evidence type="ECO:0000313" key="2">
    <source>
        <dbReference type="EMBL" id="MEY9314380.1"/>
    </source>
</evidence>
<evidence type="ECO:0000313" key="4">
    <source>
        <dbReference type="Proteomes" id="UP001565471"/>
    </source>
</evidence>
<reference evidence="1" key="1">
    <citation type="submission" date="2021-02" db="EMBL/GenBank/DDBJ databases">
        <title>Genomic Encyclopedia of Type Strains, Phase IV (KMG-V): Genome sequencing to study the core and pangenomes of soil and plant-associated prokaryotes.</title>
        <authorList>
            <person name="Whitman W."/>
        </authorList>
    </citation>
    <scope>NUCLEOTIDE SEQUENCE</scope>
    <source>
        <strain evidence="1">USDA 406</strain>
    </source>
</reference>
<organism evidence="1 3">
    <name type="scientific">Bradyrhizobium elkanii</name>
    <dbReference type="NCBI Taxonomy" id="29448"/>
    <lineage>
        <taxon>Bacteria</taxon>
        <taxon>Pseudomonadati</taxon>
        <taxon>Pseudomonadota</taxon>
        <taxon>Alphaproteobacteria</taxon>
        <taxon>Hyphomicrobiales</taxon>
        <taxon>Nitrobacteraceae</taxon>
        <taxon>Bradyrhizobium</taxon>
    </lineage>
</organism>
<dbReference type="EMBL" id="JAFICZ010000001">
    <property type="protein sequence ID" value="MBP1290629.1"/>
    <property type="molecule type" value="Genomic_DNA"/>
</dbReference>
<name>A0A7Y8UNH9_BRAEL</name>
<comment type="caution">
    <text evidence="1">The sequence shown here is derived from an EMBL/GenBank/DDBJ whole genome shotgun (WGS) entry which is preliminary data.</text>
</comment>